<evidence type="ECO:0000256" key="1">
    <source>
        <dbReference type="SAM" id="MobiDB-lite"/>
    </source>
</evidence>
<feature type="region of interest" description="Disordered" evidence="1">
    <location>
        <begin position="1"/>
        <end position="26"/>
    </location>
</feature>
<evidence type="ECO:0000313" key="2">
    <source>
        <dbReference type="EMBL" id="CRK30688.1"/>
    </source>
</evidence>
<feature type="non-terminal residue" evidence="2">
    <location>
        <position position="1"/>
    </location>
</feature>
<dbReference type="AlphaFoldDB" id="A0A0G4M8S1"/>
<gene>
    <name evidence="2" type="ORF">BN1708_018532</name>
</gene>
<protein>
    <submittedName>
        <fullName evidence="2">Uncharacterized protein</fullName>
    </submittedName>
</protein>
<keyword evidence="3" id="KW-1185">Reference proteome</keyword>
<organism evidence="2 3">
    <name type="scientific">Verticillium longisporum</name>
    <name type="common">Verticillium dahliae var. longisporum</name>
    <dbReference type="NCBI Taxonomy" id="100787"/>
    <lineage>
        <taxon>Eukaryota</taxon>
        <taxon>Fungi</taxon>
        <taxon>Dikarya</taxon>
        <taxon>Ascomycota</taxon>
        <taxon>Pezizomycotina</taxon>
        <taxon>Sordariomycetes</taxon>
        <taxon>Hypocreomycetidae</taxon>
        <taxon>Glomerellales</taxon>
        <taxon>Plectosphaerellaceae</taxon>
        <taxon>Verticillium</taxon>
    </lineage>
</organism>
<dbReference type="EMBL" id="CVQH01021467">
    <property type="protein sequence ID" value="CRK30688.1"/>
    <property type="molecule type" value="Genomic_DNA"/>
</dbReference>
<accession>A0A0G4M8S1</accession>
<reference evidence="2 3" key="1">
    <citation type="submission" date="2015-05" db="EMBL/GenBank/DDBJ databases">
        <authorList>
            <person name="Wang D.B."/>
            <person name="Wang M."/>
        </authorList>
    </citation>
    <scope>NUCLEOTIDE SEQUENCE [LARGE SCALE GENOMIC DNA]</scope>
    <source>
        <strain evidence="2">VL1</strain>
    </source>
</reference>
<evidence type="ECO:0000313" key="3">
    <source>
        <dbReference type="Proteomes" id="UP000044602"/>
    </source>
</evidence>
<feature type="compositionally biased region" description="Basic and acidic residues" evidence="1">
    <location>
        <begin position="167"/>
        <end position="181"/>
    </location>
</feature>
<feature type="region of interest" description="Disordered" evidence="1">
    <location>
        <begin position="157"/>
        <end position="181"/>
    </location>
</feature>
<proteinExistence type="predicted"/>
<sequence length="181" mass="19844">RYLHSSAARAALGEPPGAAPDRTSHRCPLQGRGPMESADLVYHLQATTRAFDAPGRCAVHTLGTHLPVLVSSFDDLGVRARSFAESRLPPWQAHRRGAVGTQQRCLDQPIPRASHIPSFAHAHRLGGGRLLLLCPIRRNVRGHRQLHLLLVPISHHTHGANPCRSTQGHDQRRSRGGGREK</sequence>
<dbReference type="Proteomes" id="UP000044602">
    <property type="component" value="Unassembled WGS sequence"/>
</dbReference>
<name>A0A0G4M8S1_VERLO</name>